<dbReference type="STRING" id="1122204.SAMN05421781_1742"/>
<dbReference type="CDD" id="cd02798">
    <property type="entry name" value="tRNA_bind_CsaA"/>
    <property type="match status" value="1"/>
</dbReference>
<evidence type="ECO:0000256" key="1">
    <source>
        <dbReference type="ARBA" id="ARBA00022555"/>
    </source>
</evidence>
<organism evidence="5 6">
    <name type="scientific">Marinococcus luteus</name>
    <dbReference type="NCBI Taxonomy" id="1122204"/>
    <lineage>
        <taxon>Bacteria</taxon>
        <taxon>Bacillati</taxon>
        <taxon>Bacillota</taxon>
        <taxon>Bacilli</taxon>
        <taxon>Bacillales</taxon>
        <taxon>Bacillaceae</taxon>
        <taxon>Marinococcus</taxon>
    </lineage>
</organism>
<dbReference type="OrthoDB" id="9794564at2"/>
<dbReference type="InterPro" id="IPR008231">
    <property type="entry name" value="CsaA"/>
</dbReference>
<accession>A0A1H2UIN9</accession>
<protein>
    <submittedName>
        <fullName evidence="5">tRNA-binding protein</fullName>
    </submittedName>
</protein>
<evidence type="ECO:0000313" key="6">
    <source>
        <dbReference type="Proteomes" id="UP000199488"/>
    </source>
</evidence>
<dbReference type="PROSITE" id="PS50886">
    <property type="entry name" value="TRBD"/>
    <property type="match status" value="1"/>
</dbReference>
<evidence type="ECO:0000313" key="5">
    <source>
        <dbReference type="EMBL" id="SDW56013.1"/>
    </source>
</evidence>
<dbReference type="Proteomes" id="UP000199488">
    <property type="component" value="Unassembled WGS sequence"/>
</dbReference>
<dbReference type="Gene3D" id="2.40.50.140">
    <property type="entry name" value="Nucleic acid-binding proteins"/>
    <property type="match status" value="1"/>
</dbReference>
<evidence type="ECO:0000256" key="2">
    <source>
        <dbReference type="ARBA" id="ARBA00022884"/>
    </source>
</evidence>
<reference evidence="5 6" key="1">
    <citation type="submission" date="2016-10" db="EMBL/GenBank/DDBJ databases">
        <authorList>
            <person name="de Groot N.N."/>
        </authorList>
    </citation>
    <scope>NUCLEOTIDE SEQUENCE [LARGE SCALE GENOMIC DNA]</scope>
    <source>
        <strain evidence="5 6">DSM 23126</strain>
    </source>
</reference>
<keyword evidence="6" id="KW-1185">Reference proteome</keyword>
<dbReference type="PANTHER" id="PTHR11586">
    <property type="entry name" value="TRNA-AMINOACYLATION COFACTOR ARC1 FAMILY MEMBER"/>
    <property type="match status" value="1"/>
</dbReference>
<sequence>MASIENFHDLDIRVGKIVQIKEFPEAKKPAYKVWVDFGEEVGVKQSSAQITDLYEINDLEGKKVIGIVNLPPMKIASFTSECLILGVYTDDGVTLLQTDHETKIGEKIG</sequence>
<dbReference type="GO" id="GO:0000049">
    <property type="term" value="F:tRNA binding"/>
    <property type="evidence" value="ECO:0007669"/>
    <property type="project" value="UniProtKB-UniRule"/>
</dbReference>
<feature type="domain" description="TRNA-binding" evidence="4">
    <location>
        <begin position="6"/>
        <end position="109"/>
    </location>
</feature>
<dbReference type="NCBIfam" id="NF007495">
    <property type="entry name" value="PRK10089.1-4"/>
    <property type="match status" value="1"/>
</dbReference>
<proteinExistence type="predicted"/>
<dbReference type="AlphaFoldDB" id="A0A1H2UIN9"/>
<dbReference type="InterPro" id="IPR051270">
    <property type="entry name" value="Tyrosine-tRNA_ligase_regulator"/>
</dbReference>
<dbReference type="PANTHER" id="PTHR11586:SF37">
    <property type="entry name" value="TRNA-BINDING DOMAIN-CONTAINING PROTEIN"/>
    <property type="match status" value="1"/>
</dbReference>
<evidence type="ECO:0000259" key="4">
    <source>
        <dbReference type="PROSITE" id="PS50886"/>
    </source>
</evidence>
<keyword evidence="2 3" id="KW-0694">RNA-binding</keyword>
<dbReference type="InterPro" id="IPR002547">
    <property type="entry name" value="tRNA-bd_dom"/>
</dbReference>
<dbReference type="NCBIfam" id="NF007494">
    <property type="entry name" value="PRK10089.1-3"/>
    <property type="match status" value="1"/>
</dbReference>
<evidence type="ECO:0000256" key="3">
    <source>
        <dbReference type="PROSITE-ProRule" id="PRU00209"/>
    </source>
</evidence>
<dbReference type="Pfam" id="PF01588">
    <property type="entry name" value="tRNA_bind"/>
    <property type="match status" value="1"/>
</dbReference>
<dbReference type="EMBL" id="FNNC01000003">
    <property type="protein sequence ID" value="SDW56013.1"/>
    <property type="molecule type" value="Genomic_DNA"/>
</dbReference>
<dbReference type="NCBIfam" id="TIGR02222">
    <property type="entry name" value="chap_CsaA"/>
    <property type="match status" value="1"/>
</dbReference>
<gene>
    <name evidence="5" type="ORF">SAMN05421781_1742</name>
</gene>
<dbReference type="RefSeq" id="WP_091613828.1">
    <property type="nucleotide sequence ID" value="NZ_FNNC01000003.1"/>
</dbReference>
<dbReference type="SUPFAM" id="SSF50249">
    <property type="entry name" value="Nucleic acid-binding proteins"/>
    <property type="match status" value="1"/>
</dbReference>
<dbReference type="FunFam" id="2.40.50.140:FF:000165">
    <property type="entry name" value="Chaperone CsaA"/>
    <property type="match status" value="1"/>
</dbReference>
<dbReference type="InterPro" id="IPR012340">
    <property type="entry name" value="NA-bd_OB-fold"/>
</dbReference>
<keyword evidence="1 3" id="KW-0820">tRNA-binding</keyword>
<name>A0A1H2UIN9_9BACI</name>